<comment type="caution">
    <text evidence="1">The sequence shown here is derived from an EMBL/GenBank/DDBJ whole genome shotgun (WGS) entry which is preliminary data.</text>
</comment>
<dbReference type="AlphaFoldDB" id="A0A8I1Y187"/>
<protein>
    <recommendedName>
        <fullName evidence="3">DUF4089 domain-containing protein</fullName>
    </recommendedName>
</protein>
<proteinExistence type="predicted"/>
<dbReference type="InterPro" id="IPR025148">
    <property type="entry name" value="AtzG-like"/>
</dbReference>
<dbReference type="Proteomes" id="UP000673383">
    <property type="component" value="Unassembled WGS sequence"/>
</dbReference>
<dbReference type="Pfam" id="PF13318">
    <property type="entry name" value="AtzG-like"/>
    <property type="match status" value="1"/>
</dbReference>
<accession>A0A8I1Y187</accession>
<organism evidence="1 2">
    <name type="scientific">Bradyrhizobium elkanii</name>
    <dbReference type="NCBI Taxonomy" id="29448"/>
    <lineage>
        <taxon>Bacteria</taxon>
        <taxon>Pseudomonadati</taxon>
        <taxon>Pseudomonadota</taxon>
        <taxon>Alphaproteobacteria</taxon>
        <taxon>Hyphomicrobiales</taxon>
        <taxon>Nitrobacteraceae</taxon>
        <taxon>Bradyrhizobium</taxon>
    </lineage>
</organism>
<reference evidence="1" key="1">
    <citation type="submission" date="2021-02" db="EMBL/GenBank/DDBJ databases">
        <title>Genomic Encyclopedia of Type Strains, Phase IV (KMG-V): Genome sequencing to study the core and pangenomes of soil and plant-associated prokaryotes.</title>
        <authorList>
            <person name="Whitman W."/>
        </authorList>
    </citation>
    <scope>NUCLEOTIDE SEQUENCE</scope>
    <source>
        <strain evidence="1">USDA 406</strain>
    </source>
</reference>
<evidence type="ECO:0000313" key="1">
    <source>
        <dbReference type="EMBL" id="MBP1291511.1"/>
    </source>
</evidence>
<gene>
    <name evidence="1" type="ORF">JOH49_001264</name>
</gene>
<evidence type="ECO:0008006" key="3">
    <source>
        <dbReference type="Google" id="ProtNLM"/>
    </source>
</evidence>
<evidence type="ECO:0000313" key="2">
    <source>
        <dbReference type="Proteomes" id="UP000673383"/>
    </source>
</evidence>
<dbReference type="EMBL" id="JAFICZ010000001">
    <property type="protein sequence ID" value="MBP1291511.1"/>
    <property type="molecule type" value="Genomic_DNA"/>
</dbReference>
<sequence length="68" mass="7559">MRKIVIGSEMTDHLDDYMNAVARAMALPLEDAWRPAVRANLDVSLRLARLVDDFPLPDDVVSAAVYST</sequence>
<name>A0A8I1Y187_BRAEL</name>